<keyword evidence="3" id="KW-0479">Metal-binding</keyword>
<evidence type="ECO:0000256" key="2">
    <source>
        <dbReference type="ARBA" id="ARBA00022670"/>
    </source>
</evidence>
<dbReference type="Pfam" id="PF13448">
    <property type="entry name" value="DUF4114"/>
    <property type="match status" value="1"/>
</dbReference>
<dbReference type="InterPro" id="IPR024079">
    <property type="entry name" value="MetalloPept_cat_dom_sf"/>
</dbReference>
<dbReference type="GO" id="GO:0004222">
    <property type="term" value="F:metalloendopeptidase activity"/>
    <property type="evidence" value="ECO:0007669"/>
    <property type="project" value="InterPro"/>
</dbReference>
<keyword evidence="4" id="KW-0378">Hydrolase</keyword>
<gene>
    <name evidence="7" type="ordered locus">AZC_2666</name>
</gene>
<proteinExistence type="inferred from homology"/>
<reference evidence="8" key="2">
    <citation type="submission" date="2007-04" db="EMBL/GenBank/DDBJ databases">
        <title>Complete genome sequence of the nitrogen-fixing bacterium Azorhizobium caulinodans ORS571.</title>
        <authorList>
            <person name="Lee K.B."/>
            <person name="Backer P.D."/>
            <person name="Aono T."/>
            <person name="Liu C.T."/>
            <person name="Suzuki S."/>
            <person name="Suzuki T."/>
            <person name="Kaneko T."/>
            <person name="Yamada M."/>
            <person name="Tabata S."/>
            <person name="Kupfer D.M."/>
            <person name="Najar F.Z."/>
            <person name="Wiley G.B."/>
            <person name="Roe B."/>
            <person name="Binnewies T."/>
            <person name="Ussery D."/>
            <person name="Vereecke D."/>
            <person name="Gevers D."/>
            <person name="Holsters M."/>
            <person name="Oyaizu H."/>
        </authorList>
    </citation>
    <scope>NUCLEOTIDE SEQUENCE [LARGE SCALE GENOMIC DNA]</scope>
    <source>
        <strain evidence="8">ATCC 43989 / DSM 5975 / JCM 20966 / LMG 6465 / NBRC 14845 / NCIMB 13405 / ORS 571</strain>
    </source>
</reference>
<dbReference type="InterPro" id="IPR034033">
    <property type="entry name" value="Serralysin-like"/>
</dbReference>
<organism evidence="7 8">
    <name type="scientific">Azorhizobium caulinodans (strain ATCC 43989 / DSM 5975 / JCM 20966 / LMG 6465 / NBRC 14845 / NCIMB 13405 / ORS 571)</name>
    <dbReference type="NCBI Taxonomy" id="438753"/>
    <lineage>
        <taxon>Bacteria</taxon>
        <taxon>Pseudomonadati</taxon>
        <taxon>Pseudomonadota</taxon>
        <taxon>Alphaproteobacteria</taxon>
        <taxon>Hyphomicrobiales</taxon>
        <taxon>Xanthobacteraceae</taxon>
        <taxon>Azorhizobium</taxon>
    </lineage>
</organism>
<evidence type="ECO:0000259" key="6">
    <source>
        <dbReference type="SMART" id="SM00235"/>
    </source>
</evidence>
<protein>
    <submittedName>
        <fullName evidence="7">Zinc-dependent metalloprotease</fullName>
    </submittedName>
</protein>
<dbReference type="EMBL" id="AP009384">
    <property type="protein sequence ID" value="BAF88664.1"/>
    <property type="molecule type" value="Genomic_DNA"/>
</dbReference>
<dbReference type="SUPFAM" id="SSF55486">
    <property type="entry name" value="Metalloproteases ('zincins'), catalytic domain"/>
    <property type="match status" value="1"/>
</dbReference>
<dbReference type="SMART" id="SM00235">
    <property type="entry name" value="ZnMc"/>
    <property type="match status" value="1"/>
</dbReference>
<dbReference type="InterPro" id="IPR018511">
    <property type="entry name" value="Hemolysin-typ_Ca-bd_CS"/>
</dbReference>
<dbReference type="Pfam" id="PF00413">
    <property type="entry name" value="Peptidase_M10"/>
    <property type="match status" value="1"/>
</dbReference>
<dbReference type="eggNOG" id="COG2931">
    <property type="taxonomic scope" value="Bacteria"/>
</dbReference>
<reference evidence="7 8" key="4">
    <citation type="journal article" date="2009" name="Appl. Environ. Microbiol.">
        <title>Comparative genome-wide transcriptional profiling of Azorhizobium caulinodans ORS571 grown under free-living and symbiotic conditions.</title>
        <authorList>
            <person name="Tsukada S."/>
            <person name="Aono T."/>
            <person name="Akiba N."/>
            <person name="Lee KB."/>
            <person name="Liu CT."/>
            <person name="Toyazaki H."/>
            <person name="Oyaizu H."/>
        </authorList>
    </citation>
    <scope>NUCLEOTIDE SEQUENCE [LARGE SCALE GENOMIC DNA]</scope>
    <source>
        <strain evidence="8">ATCC 43989 / DSM 5975 / JCM 20966 / LMG 6465 / NBRC 14845 / NCIMB 13405 / ORS 571</strain>
    </source>
</reference>
<evidence type="ECO:0000256" key="5">
    <source>
        <dbReference type="ARBA" id="ARBA00022833"/>
    </source>
</evidence>
<dbReference type="GO" id="GO:0005509">
    <property type="term" value="F:calcium ion binding"/>
    <property type="evidence" value="ECO:0007669"/>
    <property type="project" value="InterPro"/>
</dbReference>
<evidence type="ECO:0000256" key="1">
    <source>
        <dbReference type="ARBA" id="ARBA00009490"/>
    </source>
</evidence>
<dbReference type="Gene3D" id="3.40.390.10">
    <property type="entry name" value="Collagenase (Catalytic Domain)"/>
    <property type="match status" value="1"/>
</dbReference>
<dbReference type="CDD" id="cd04277">
    <property type="entry name" value="ZnMc_serralysin_like"/>
    <property type="match status" value="1"/>
</dbReference>
<dbReference type="InterPro" id="IPR001343">
    <property type="entry name" value="Hemolysn_Ca-bd"/>
</dbReference>
<reference evidence="7 8" key="1">
    <citation type="journal article" date="2007" name="Appl. Environ. Microbiol.">
        <title>Rhizobial factors required for stem nodule maturation and maintenance in Sesbania rostrata-Azorhizobium caulinodans ORS571 symbiosis.</title>
        <authorList>
            <person name="Suzuki S."/>
            <person name="Aono T."/>
            <person name="Lee KB."/>
            <person name="Suzuki T."/>
            <person name="Liu CT."/>
            <person name="Miwa H."/>
            <person name="Wakao S."/>
            <person name="Iki T."/>
            <person name="Oyaizu H."/>
        </authorList>
    </citation>
    <scope>NUCLEOTIDE SEQUENCE [LARGE SCALE GENOMIC DNA]</scope>
    <source>
        <strain evidence="8">ATCC 43989 / DSM 5975 / JCM 20966 / LMG 6465 / NBRC 14845 / NCIMB 13405 / ORS 571</strain>
    </source>
</reference>
<name>A8I8I4_AZOC5</name>
<evidence type="ECO:0000313" key="8">
    <source>
        <dbReference type="Proteomes" id="UP000000270"/>
    </source>
</evidence>
<evidence type="ECO:0000313" key="7">
    <source>
        <dbReference type="EMBL" id="BAF88664.1"/>
    </source>
</evidence>
<reference evidence="7 8" key="3">
    <citation type="journal article" date="2008" name="BMC Genomics">
        <title>The genome of the versatile nitrogen fixer Azorhizobium caulinodans ORS571.</title>
        <authorList>
            <person name="Lee KB."/>
            <person name="Backer P.D."/>
            <person name="Aono T."/>
            <person name="Liu CT."/>
            <person name="Suzuki S."/>
            <person name="Suzuki T."/>
            <person name="Kaneko T."/>
            <person name="Yamada M."/>
            <person name="Tabata S."/>
            <person name="Kupfer D.M."/>
            <person name="Najar F.Z."/>
            <person name="Wiley G.B."/>
            <person name="Roe B."/>
            <person name="Binnewies T.T."/>
            <person name="Ussery D.W."/>
            <person name="D'Haeze W."/>
            <person name="Herder J.D."/>
            <person name="Gevers D."/>
            <person name="Vereecke D."/>
            <person name="Holsters M."/>
            <person name="Oyaizu H."/>
        </authorList>
    </citation>
    <scope>NUCLEOTIDE SEQUENCE [LARGE SCALE GENOMIC DNA]</scope>
    <source>
        <strain evidence="8">ATCC 43989 / DSM 5975 / JCM 20966 / LMG 6465 / NBRC 14845 / NCIMB 13405 / ORS 571</strain>
    </source>
</reference>
<dbReference type="InterPro" id="IPR025193">
    <property type="entry name" value="DUF4114"/>
</dbReference>
<accession>A8I8I4</accession>
<keyword evidence="7" id="KW-0482">Metalloprotease</keyword>
<comment type="similarity">
    <text evidence="1">Belongs to the peptidase M10B family.</text>
</comment>
<dbReference type="PRINTS" id="PR00313">
    <property type="entry name" value="CABNDNGRPT"/>
</dbReference>
<dbReference type="GO" id="GO:0008270">
    <property type="term" value="F:zinc ion binding"/>
    <property type="evidence" value="ECO:0007669"/>
    <property type="project" value="InterPro"/>
</dbReference>
<dbReference type="GO" id="GO:0006508">
    <property type="term" value="P:proteolysis"/>
    <property type="evidence" value="ECO:0007669"/>
    <property type="project" value="UniProtKB-KW"/>
</dbReference>
<dbReference type="InterPro" id="IPR001818">
    <property type="entry name" value="Pept_M10_metallopeptidase"/>
</dbReference>
<dbReference type="SUPFAM" id="SSF51120">
    <property type="entry name" value="beta-Roll"/>
    <property type="match status" value="1"/>
</dbReference>
<sequence length="709" mass="74215">MHAICRWDVAMADTQENFTSTIVDQPKGGLYSGSISTVGLDPNVKSELMDYRWTTSFNGSQPATVMTYAFPTSAADYSSIAGGYPDTQELAQFAPLTQTQMDAVRTALGLVASYTNLVFREVTSGLASEATLRFAQFTDTGSESRFPANSGPYASSDSRVAGDTWLGGNGQAPAAYFGTDALNTIMHEMGHAFGLKHGHDGSFNGALAPQFNDNEFSVMSYASYFGANTAGSTEAIAGSSPQSYMMFDIAALQELYGANFSKVGTTDVYKWDPVTGQETINGVPAPNTGASSTGKIFSTVWTAGATVTYDLSAFNEDQVDDLRPGQWLTFSKAQIADLNNEAVAGTAQYQAQGNIYNALLYHGDARSLVSNIITGNGSDKITGNDGNNVISAGAGNDWISGGNGNDIISGGAGADTIIFGSGRNILRDKLADLQGDTVYGFGKTGTLDILDARYDPAAVHSTKTADGAMLTIGSVSFELKGDYAGGDFMSPVRKVGGTTHMDISFVNYTPSLSEGSPVAKGAVNGIADEDFLMGDGDASFTMHMESAGSAYANTLGYYFVGDDGRISNVHLAYTNTLASGNAQKAIALGTPGPDQHIGFFLVQNGHNVFGDLPDDLMFVSADGSGAANVDSGAAPILVSASRGVLTGATVFHSYDELNPGHDIHVLSGTETGGDVLEIGFEDLASAIADNDFQDVVISIHATYQDVMFA</sequence>
<dbReference type="STRING" id="438753.AZC_2666"/>
<reference evidence="7 8" key="5">
    <citation type="journal article" date="2010" name="Appl. Environ. Microbiol.">
        <title>phrR-like gene praR of Azorhizobium caulinodans ORS571 is essential for symbiosis with Sesbania rostrata and is involved in expression of reb genes.</title>
        <authorList>
            <person name="Akiba N."/>
            <person name="Aono T."/>
            <person name="Toyazaki H."/>
            <person name="Sato S."/>
            <person name="Oyaizu H."/>
        </authorList>
    </citation>
    <scope>NUCLEOTIDE SEQUENCE [LARGE SCALE GENOMIC DNA]</scope>
    <source>
        <strain evidence="8">ATCC 43989 / DSM 5975 / JCM 20966 / LMG 6465 / NBRC 14845 / NCIMB 13405 / ORS 571</strain>
    </source>
</reference>
<keyword evidence="5" id="KW-0862">Zinc</keyword>
<keyword evidence="8" id="KW-1185">Reference proteome</keyword>
<dbReference type="Gene3D" id="2.150.10.10">
    <property type="entry name" value="Serralysin-like metalloprotease, C-terminal"/>
    <property type="match status" value="1"/>
</dbReference>
<feature type="domain" description="Peptidase metallopeptidase" evidence="6">
    <location>
        <begin position="49"/>
        <end position="227"/>
    </location>
</feature>
<dbReference type="Proteomes" id="UP000000270">
    <property type="component" value="Chromosome"/>
</dbReference>
<dbReference type="HOGENOM" id="CLU_389170_0_0_5"/>
<dbReference type="InterPro" id="IPR006026">
    <property type="entry name" value="Peptidase_Metallo"/>
</dbReference>
<evidence type="ECO:0000256" key="3">
    <source>
        <dbReference type="ARBA" id="ARBA00022723"/>
    </source>
</evidence>
<reference evidence="7 8" key="6">
    <citation type="journal article" date="2011" name="Appl. Environ. Microbiol.">
        <title>Involvement of the azorhizobial chromosome partition gene (parA) in the onset of bacteroid differentiation during Sesbania rostrata stem nodule development.</title>
        <authorList>
            <person name="Liu CT."/>
            <person name="Lee KB."/>
            <person name="Wang YS."/>
            <person name="Peng MH."/>
            <person name="Lee KT."/>
            <person name="Suzuki S."/>
            <person name="Suzuki T."/>
            <person name="Oyaizu H."/>
        </authorList>
    </citation>
    <scope>NUCLEOTIDE SEQUENCE [LARGE SCALE GENOMIC DNA]</scope>
    <source>
        <strain evidence="8">ATCC 43989 / DSM 5975 / JCM 20966 / LMG 6465 / NBRC 14845 / NCIMB 13405 / ORS 571</strain>
    </source>
</reference>
<dbReference type="GO" id="GO:0031012">
    <property type="term" value="C:extracellular matrix"/>
    <property type="evidence" value="ECO:0007669"/>
    <property type="project" value="InterPro"/>
</dbReference>
<dbReference type="Pfam" id="PF00353">
    <property type="entry name" value="HemolysinCabind"/>
    <property type="match status" value="1"/>
</dbReference>
<dbReference type="InterPro" id="IPR011049">
    <property type="entry name" value="Serralysin-like_metalloprot_C"/>
</dbReference>
<evidence type="ECO:0000256" key="4">
    <source>
        <dbReference type="ARBA" id="ARBA00022801"/>
    </source>
</evidence>
<dbReference type="KEGG" id="azc:AZC_2666"/>
<dbReference type="PROSITE" id="PS00330">
    <property type="entry name" value="HEMOLYSIN_CALCIUM"/>
    <property type="match status" value="1"/>
</dbReference>
<dbReference type="AlphaFoldDB" id="A8I8I4"/>
<keyword evidence="2 7" id="KW-0645">Protease</keyword>